<dbReference type="AlphaFoldDB" id="W6XT03"/>
<dbReference type="Proteomes" id="UP000053841">
    <property type="component" value="Unassembled WGS sequence"/>
</dbReference>
<dbReference type="KEGG" id="bze:COCCADRAFT_30274"/>
<dbReference type="GeneID" id="19146721"/>
<sequence>MDSKNRPTRRSIKIKINKRLAVALNEEYSICCAWGFQYEHVGEKTYNIVGWSNGEIEPSRAPIRTNHLRDIRPQMTIRWSETYRVSASETGCMPNFFVDSATDSLPIQPGETFVFDSFDKVSISAKQPPENPPNAFAFTATSPGCSIVLERGLDLHRDKDKDNVTPVFMASSGAHTFPVPTTGSIQPTDTALIWFQLKSQPLIRRQAFDRKSLTVEPLEYPYGAQSSWFTEITLDFVDGRPQLLNKIITFPTESNMASPITDEKPSSKDFVEQ</sequence>
<proteinExistence type="predicted"/>
<gene>
    <name evidence="1" type="ORF">COCCADRAFT_30274</name>
</gene>
<keyword evidence="2" id="KW-1185">Reference proteome</keyword>
<evidence type="ECO:0000313" key="1">
    <source>
        <dbReference type="EMBL" id="EUC28470.1"/>
    </source>
</evidence>
<reference evidence="1 2" key="1">
    <citation type="journal article" date="2013" name="PLoS Genet.">
        <title>Comparative genome structure, secondary metabolite, and effector coding capacity across Cochliobolus pathogens.</title>
        <authorList>
            <person name="Condon B.J."/>
            <person name="Leng Y."/>
            <person name="Wu D."/>
            <person name="Bushley K.E."/>
            <person name="Ohm R.A."/>
            <person name="Otillar R."/>
            <person name="Martin J."/>
            <person name="Schackwitz W."/>
            <person name="Grimwood J."/>
            <person name="MohdZainudin N."/>
            <person name="Xue C."/>
            <person name="Wang R."/>
            <person name="Manning V.A."/>
            <person name="Dhillon B."/>
            <person name="Tu Z.J."/>
            <person name="Steffenson B.J."/>
            <person name="Salamov A."/>
            <person name="Sun H."/>
            <person name="Lowry S."/>
            <person name="LaButti K."/>
            <person name="Han J."/>
            <person name="Copeland A."/>
            <person name="Lindquist E."/>
            <person name="Barry K."/>
            <person name="Schmutz J."/>
            <person name="Baker S.E."/>
            <person name="Ciuffetti L.M."/>
            <person name="Grigoriev I.V."/>
            <person name="Zhong S."/>
            <person name="Turgeon B.G."/>
        </authorList>
    </citation>
    <scope>NUCLEOTIDE SEQUENCE [LARGE SCALE GENOMIC DNA]</scope>
    <source>
        <strain evidence="1 2">26-R-13</strain>
    </source>
</reference>
<organism evidence="1 2">
    <name type="scientific">Cochliobolus carbonum (strain 26-R-13)</name>
    <name type="common">Maize leaf spot fungus</name>
    <name type="synonym">Bipolaris zeicola</name>
    <dbReference type="NCBI Taxonomy" id="930089"/>
    <lineage>
        <taxon>Eukaryota</taxon>
        <taxon>Fungi</taxon>
        <taxon>Dikarya</taxon>
        <taxon>Ascomycota</taxon>
        <taxon>Pezizomycotina</taxon>
        <taxon>Dothideomycetes</taxon>
        <taxon>Pleosporomycetidae</taxon>
        <taxon>Pleosporales</taxon>
        <taxon>Pleosporineae</taxon>
        <taxon>Pleosporaceae</taxon>
        <taxon>Bipolaris</taxon>
    </lineage>
</organism>
<dbReference type="HOGENOM" id="CLU_1019371_0_0_1"/>
<dbReference type="RefSeq" id="XP_007717215.1">
    <property type="nucleotide sequence ID" value="XM_007719025.1"/>
</dbReference>
<name>W6XT03_COCC2</name>
<dbReference type="OrthoDB" id="5008963at2759"/>
<evidence type="ECO:0000313" key="2">
    <source>
        <dbReference type="Proteomes" id="UP000053841"/>
    </source>
</evidence>
<dbReference type="EMBL" id="KI964811">
    <property type="protein sequence ID" value="EUC28470.1"/>
    <property type="molecule type" value="Genomic_DNA"/>
</dbReference>
<protein>
    <submittedName>
        <fullName evidence="1">Uncharacterized protein</fullName>
    </submittedName>
</protein>
<accession>W6XT03</accession>